<evidence type="ECO:0000256" key="3">
    <source>
        <dbReference type="ARBA" id="ARBA00023125"/>
    </source>
</evidence>
<dbReference type="Gene3D" id="3.40.190.290">
    <property type="match status" value="1"/>
</dbReference>
<dbReference type="PROSITE" id="PS50931">
    <property type="entry name" value="HTH_LYSR"/>
    <property type="match status" value="1"/>
</dbReference>
<accession>A0A4R6UMX1</accession>
<gene>
    <name evidence="6" type="ORF">EV696_12446</name>
</gene>
<organism evidence="6 7">
    <name type="scientific">Permianibacter aggregans</name>
    <dbReference type="NCBI Taxonomy" id="1510150"/>
    <lineage>
        <taxon>Bacteria</taxon>
        <taxon>Pseudomonadati</taxon>
        <taxon>Pseudomonadota</taxon>
        <taxon>Gammaproteobacteria</taxon>
        <taxon>Pseudomonadales</taxon>
        <taxon>Pseudomonadaceae</taxon>
        <taxon>Permianibacter</taxon>
    </lineage>
</organism>
<evidence type="ECO:0000256" key="2">
    <source>
        <dbReference type="ARBA" id="ARBA00023015"/>
    </source>
</evidence>
<comment type="caution">
    <text evidence="6">The sequence shown here is derived from an EMBL/GenBank/DDBJ whole genome shotgun (WGS) entry which is preliminary data.</text>
</comment>
<dbReference type="InterPro" id="IPR036390">
    <property type="entry name" value="WH_DNA-bd_sf"/>
</dbReference>
<dbReference type="PANTHER" id="PTHR30126:SF4">
    <property type="entry name" value="LYSR FAMILY TRANSCRIPTIONAL REGULATOR"/>
    <property type="match status" value="1"/>
</dbReference>
<comment type="similarity">
    <text evidence="1">Belongs to the LysR transcriptional regulatory family.</text>
</comment>
<evidence type="ECO:0000256" key="4">
    <source>
        <dbReference type="ARBA" id="ARBA00023163"/>
    </source>
</evidence>
<protein>
    <submittedName>
        <fullName evidence="6">DNA-binding transcriptional LysR family regulator</fullName>
    </submittedName>
</protein>
<dbReference type="RefSeq" id="WP_133593231.1">
    <property type="nucleotide sequence ID" value="NZ_CP037953.1"/>
</dbReference>
<dbReference type="Pfam" id="PF00126">
    <property type="entry name" value="HTH_1"/>
    <property type="match status" value="1"/>
</dbReference>
<dbReference type="InterPro" id="IPR000847">
    <property type="entry name" value="LysR_HTH_N"/>
</dbReference>
<reference evidence="6 7" key="1">
    <citation type="submission" date="2019-03" db="EMBL/GenBank/DDBJ databases">
        <title>Genomic Encyclopedia of Type Strains, Phase IV (KMG-IV): sequencing the most valuable type-strain genomes for metagenomic binning, comparative biology and taxonomic classification.</title>
        <authorList>
            <person name="Goeker M."/>
        </authorList>
    </citation>
    <scope>NUCLEOTIDE SEQUENCE [LARGE SCALE GENOMIC DNA]</scope>
    <source>
        <strain evidence="6 7">DSM 103792</strain>
    </source>
</reference>
<dbReference type="PANTHER" id="PTHR30126">
    <property type="entry name" value="HTH-TYPE TRANSCRIPTIONAL REGULATOR"/>
    <property type="match status" value="1"/>
</dbReference>
<dbReference type="InterPro" id="IPR036388">
    <property type="entry name" value="WH-like_DNA-bd_sf"/>
</dbReference>
<evidence type="ECO:0000313" key="6">
    <source>
        <dbReference type="EMBL" id="TDQ44564.1"/>
    </source>
</evidence>
<dbReference type="Proteomes" id="UP000295375">
    <property type="component" value="Unassembled WGS sequence"/>
</dbReference>
<dbReference type="EMBL" id="SNYM01000024">
    <property type="protein sequence ID" value="TDQ44564.1"/>
    <property type="molecule type" value="Genomic_DNA"/>
</dbReference>
<keyword evidence="3 6" id="KW-0238">DNA-binding</keyword>
<proteinExistence type="inferred from homology"/>
<name>A0A4R6UMX1_9GAMM</name>
<keyword evidence="2" id="KW-0805">Transcription regulation</keyword>
<dbReference type="InterPro" id="IPR005119">
    <property type="entry name" value="LysR_subst-bd"/>
</dbReference>
<dbReference type="GO" id="GO:0003700">
    <property type="term" value="F:DNA-binding transcription factor activity"/>
    <property type="evidence" value="ECO:0007669"/>
    <property type="project" value="InterPro"/>
</dbReference>
<dbReference type="AlphaFoldDB" id="A0A4R6UMX1"/>
<dbReference type="Pfam" id="PF03466">
    <property type="entry name" value="LysR_substrate"/>
    <property type="match status" value="1"/>
</dbReference>
<dbReference type="Gene3D" id="1.10.10.10">
    <property type="entry name" value="Winged helix-like DNA-binding domain superfamily/Winged helix DNA-binding domain"/>
    <property type="match status" value="1"/>
</dbReference>
<evidence type="ECO:0000256" key="1">
    <source>
        <dbReference type="ARBA" id="ARBA00009437"/>
    </source>
</evidence>
<dbReference type="SUPFAM" id="SSF46785">
    <property type="entry name" value="Winged helix' DNA-binding domain"/>
    <property type="match status" value="1"/>
</dbReference>
<dbReference type="OrthoDB" id="6988449at2"/>
<feature type="domain" description="HTH lysR-type" evidence="5">
    <location>
        <begin position="3"/>
        <end position="60"/>
    </location>
</feature>
<evidence type="ECO:0000313" key="7">
    <source>
        <dbReference type="Proteomes" id="UP000295375"/>
    </source>
</evidence>
<dbReference type="GO" id="GO:0000976">
    <property type="term" value="F:transcription cis-regulatory region binding"/>
    <property type="evidence" value="ECO:0007669"/>
    <property type="project" value="TreeGrafter"/>
</dbReference>
<keyword evidence="7" id="KW-1185">Reference proteome</keyword>
<sequence>MKLSLDALLVLDAIEREGSFALAAERLNRVPSALTYTVRKLEEDLDVLLFDRRGRKAELTVAGRDLLEQGRELLKAAGDLECRVKRVATGWETELRIAVDGVLPLSMLWPFVAEFQKAEQPTRLHFLHEILGGSWEAIRDRRADIVIGAPGEMLASGDFAAHLLGELNMLLAMAPTHPLAGLPEPLEDEQIRQHRIIAVADSSRHLPPRTLGILDGQETLTVPNLHSKISAQQAGLGIGFLPEHLLRPFLSDGSLVTRRCSKPKPASPMFLLHPKRLEGNAMKWWVKALKAPGWWQSVTQMQAAEYSAYVME</sequence>
<dbReference type="SUPFAM" id="SSF53850">
    <property type="entry name" value="Periplasmic binding protein-like II"/>
    <property type="match status" value="1"/>
</dbReference>
<keyword evidence="4" id="KW-0804">Transcription</keyword>
<evidence type="ECO:0000259" key="5">
    <source>
        <dbReference type="PROSITE" id="PS50931"/>
    </source>
</evidence>